<evidence type="ECO:0000313" key="2">
    <source>
        <dbReference type="Proteomes" id="UP000030645"/>
    </source>
</evidence>
<protein>
    <submittedName>
        <fullName evidence="1">Uncharacterized protein</fullName>
    </submittedName>
</protein>
<dbReference type="EMBL" id="KE345743">
    <property type="protein sequence ID" value="EXC13328.1"/>
    <property type="molecule type" value="Genomic_DNA"/>
</dbReference>
<gene>
    <name evidence="1" type="ORF">L484_012756</name>
</gene>
<reference evidence="2" key="1">
    <citation type="submission" date="2013-01" db="EMBL/GenBank/DDBJ databases">
        <title>Draft Genome Sequence of a Mulberry Tree, Morus notabilis C.K. Schneid.</title>
        <authorList>
            <person name="He N."/>
            <person name="Zhao S."/>
        </authorList>
    </citation>
    <scope>NUCLEOTIDE SEQUENCE</scope>
</reference>
<dbReference type="AlphaFoldDB" id="W9RVT7"/>
<evidence type="ECO:0000313" key="1">
    <source>
        <dbReference type="EMBL" id="EXC13328.1"/>
    </source>
</evidence>
<accession>W9RVT7</accession>
<organism evidence="1 2">
    <name type="scientific">Morus notabilis</name>
    <dbReference type="NCBI Taxonomy" id="981085"/>
    <lineage>
        <taxon>Eukaryota</taxon>
        <taxon>Viridiplantae</taxon>
        <taxon>Streptophyta</taxon>
        <taxon>Embryophyta</taxon>
        <taxon>Tracheophyta</taxon>
        <taxon>Spermatophyta</taxon>
        <taxon>Magnoliopsida</taxon>
        <taxon>eudicotyledons</taxon>
        <taxon>Gunneridae</taxon>
        <taxon>Pentapetalae</taxon>
        <taxon>rosids</taxon>
        <taxon>fabids</taxon>
        <taxon>Rosales</taxon>
        <taxon>Moraceae</taxon>
        <taxon>Moreae</taxon>
        <taxon>Morus</taxon>
    </lineage>
</organism>
<sequence>MWAIVVLPKWRRWLWAAIECVEAEAAMWWLDMVAKVSRARRLANVTRQSERADTVDIGTPYGPGFGNLGTCQGKGVAGAGIQRRKRLQTVAVDWRKLAIH</sequence>
<name>W9RVT7_9ROSA</name>
<dbReference type="Proteomes" id="UP000030645">
    <property type="component" value="Unassembled WGS sequence"/>
</dbReference>
<proteinExistence type="predicted"/>
<keyword evidence="2" id="KW-1185">Reference proteome</keyword>